<dbReference type="GO" id="GO:0005615">
    <property type="term" value="C:extracellular space"/>
    <property type="evidence" value="ECO:0007669"/>
    <property type="project" value="TreeGrafter"/>
</dbReference>
<protein>
    <submittedName>
        <fullName evidence="3">Fasciclin domain-containing protein</fullName>
    </submittedName>
</protein>
<dbReference type="RefSeq" id="WP_258421776.1">
    <property type="nucleotide sequence ID" value="NZ_JANSUY010000001.1"/>
</dbReference>
<feature type="signal peptide" evidence="1">
    <location>
        <begin position="1"/>
        <end position="18"/>
    </location>
</feature>
<dbReference type="Pfam" id="PF02469">
    <property type="entry name" value="Fasciclin"/>
    <property type="match status" value="1"/>
</dbReference>
<name>A0A9X2P1J9_9BACT</name>
<evidence type="ECO:0000313" key="4">
    <source>
        <dbReference type="Proteomes" id="UP001142175"/>
    </source>
</evidence>
<dbReference type="SUPFAM" id="SSF82153">
    <property type="entry name" value="FAS1 domain"/>
    <property type="match status" value="1"/>
</dbReference>
<proteinExistence type="predicted"/>
<dbReference type="InterPro" id="IPR050904">
    <property type="entry name" value="Adhesion/Biosynth-related"/>
</dbReference>
<comment type="caution">
    <text evidence="3">The sequence shown here is derived from an EMBL/GenBank/DDBJ whole genome shotgun (WGS) entry which is preliminary data.</text>
</comment>
<evidence type="ECO:0000256" key="1">
    <source>
        <dbReference type="SAM" id="SignalP"/>
    </source>
</evidence>
<reference evidence="3" key="1">
    <citation type="submission" date="2022-08" db="EMBL/GenBank/DDBJ databases">
        <authorList>
            <person name="Zhang D."/>
        </authorList>
    </citation>
    <scope>NUCLEOTIDE SEQUENCE</scope>
    <source>
        <strain evidence="3">XJ19-11</strain>
    </source>
</reference>
<evidence type="ECO:0000259" key="2">
    <source>
        <dbReference type="PROSITE" id="PS50213"/>
    </source>
</evidence>
<dbReference type="Gene3D" id="2.30.180.10">
    <property type="entry name" value="FAS1 domain"/>
    <property type="match status" value="1"/>
</dbReference>
<dbReference type="PANTHER" id="PTHR10900">
    <property type="entry name" value="PERIOSTIN-RELATED"/>
    <property type="match status" value="1"/>
</dbReference>
<feature type="domain" description="FAS1" evidence="2">
    <location>
        <begin position="50"/>
        <end position="182"/>
    </location>
</feature>
<organism evidence="3 4">
    <name type="scientific">Aquiflexum gelatinilyticum</name>
    <dbReference type="NCBI Taxonomy" id="2961943"/>
    <lineage>
        <taxon>Bacteria</taxon>
        <taxon>Pseudomonadati</taxon>
        <taxon>Bacteroidota</taxon>
        <taxon>Cytophagia</taxon>
        <taxon>Cytophagales</taxon>
        <taxon>Cyclobacteriaceae</taxon>
        <taxon>Aquiflexum</taxon>
    </lineage>
</organism>
<dbReference type="FunFam" id="2.30.180.10:FF:000014">
    <property type="entry name" value="Stabilin 1"/>
    <property type="match status" value="1"/>
</dbReference>
<dbReference type="AlphaFoldDB" id="A0A9X2P1J9"/>
<sequence length="187" mass="19594">MKSIIKYFPLLVLTLMIAGCGGSGEQQQSTPDTSATLSEGQSAVKDDVSNPNIVQVAVGSADHSTLVAALKAAQYVDALTNVGPFTVFAPTNAAFAALPAGTLETLTKPENQRTLRDILEYHVLLGVYKPETFLNDKKLGTADGRSLMVEVTADGSILINGGKIIGTVSASNGIIHVIDKVLVPEDK</sequence>
<dbReference type="InterPro" id="IPR000782">
    <property type="entry name" value="FAS1_domain"/>
</dbReference>
<feature type="chain" id="PRO_5040844399" evidence="1">
    <location>
        <begin position="19"/>
        <end position="187"/>
    </location>
</feature>
<dbReference type="PANTHER" id="PTHR10900:SF77">
    <property type="entry name" value="FI19380P1"/>
    <property type="match status" value="1"/>
</dbReference>
<gene>
    <name evidence="3" type="ORF">NU887_02490</name>
</gene>
<evidence type="ECO:0000313" key="3">
    <source>
        <dbReference type="EMBL" id="MCR9013884.1"/>
    </source>
</evidence>
<dbReference type="Proteomes" id="UP001142175">
    <property type="component" value="Unassembled WGS sequence"/>
</dbReference>
<keyword evidence="4" id="KW-1185">Reference proteome</keyword>
<dbReference type="EMBL" id="JANSUY010000001">
    <property type="protein sequence ID" value="MCR9013884.1"/>
    <property type="molecule type" value="Genomic_DNA"/>
</dbReference>
<keyword evidence="1" id="KW-0732">Signal</keyword>
<dbReference type="SMART" id="SM00554">
    <property type="entry name" value="FAS1"/>
    <property type="match status" value="1"/>
</dbReference>
<dbReference type="InterPro" id="IPR036378">
    <property type="entry name" value="FAS1_dom_sf"/>
</dbReference>
<dbReference type="PROSITE" id="PS50213">
    <property type="entry name" value="FAS1"/>
    <property type="match status" value="1"/>
</dbReference>
<accession>A0A9X2P1J9</accession>
<dbReference type="PROSITE" id="PS51257">
    <property type="entry name" value="PROKAR_LIPOPROTEIN"/>
    <property type="match status" value="1"/>
</dbReference>